<dbReference type="Pfam" id="PF03564">
    <property type="entry name" value="DUF1759"/>
    <property type="match status" value="1"/>
</dbReference>
<name>A0ABM2A0Z6_AEDAL</name>
<feature type="domain" description="CCHC-type" evidence="3">
    <location>
        <begin position="363"/>
        <end position="378"/>
    </location>
</feature>
<dbReference type="InterPro" id="IPR005312">
    <property type="entry name" value="DUF1759"/>
</dbReference>
<dbReference type="PANTHER" id="PTHR47331:SF1">
    <property type="entry name" value="GAG-LIKE PROTEIN"/>
    <property type="match status" value="1"/>
</dbReference>
<keyword evidence="1" id="KW-0479">Metal-binding</keyword>
<evidence type="ECO:0000313" key="5">
    <source>
        <dbReference type="Proteomes" id="UP000069940"/>
    </source>
</evidence>
<dbReference type="EnsemblMetazoa" id="AALFPA23_023429.R34867">
    <property type="protein sequence ID" value="AALFPA23_023429.P34867"/>
    <property type="gene ID" value="AALFPA23_023429"/>
</dbReference>
<dbReference type="SUPFAM" id="SSF56672">
    <property type="entry name" value="DNA/RNA polymerases"/>
    <property type="match status" value="1"/>
</dbReference>
<feature type="region of interest" description="Disordered" evidence="2">
    <location>
        <begin position="404"/>
        <end position="428"/>
    </location>
</feature>
<dbReference type="InterPro" id="IPR008042">
    <property type="entry name" value="Retrotrans_Pao"/>
</dbReference>
<reference evidence="5" key="1">
    <citation type="journal article" date="2015" name="Proc. Natl. Acad. Sci. U.S.A.">
        <title>Genome sequence of the Asian Tiger mosquito, Aedes albopictus, reveals insights into its biology, genetics, and evolution.</title>
        <authorList>
            <person name="Chen X.G."/>
            <person name="Jiang X."/>
            <person name="Gu J."/>
            <person name="Xu M."/>
            <person name="Wu Y."/>
            <person name="Deng Y."/>
            <person name="Zhang C."/>
            <person name="Bonizzoni M."/>
            <person name="Dermauw W."/>
            <person name="Vontas J."/>
            <person name="Armbruster P."/>
            <person name="Huang X."/>
            <person name="Yang Y."/>
            <person name="Zhang H."/>
            <person name="He W."/>
            <person name="Peng H."/>
            <person name="Liu Y."/>
            <person name="Wu K."/>
            <person name="Chen J."/>
            <person name="Lirakis M."/>
            <person name="Topalis P."/>
            <person name="Van Leeuwen T."/>
            <person name="Hall A.B."/>
            <person name="Jiang X."/>
            <person name="Thorpe C."/>
            <person name="Mueller R.L."/>
            <person name="Sun C."/>
            <person name="Waterhouse R.M."/>
            <person name="Yan G."/>
            <person name="Tu Z.J."/>
            <person name="Fang X."/>
            <person name="James A.A."/>
        </authorList>
    </citation>
    <scope>NUCLEOTIDE SEQUENCE [LARGE SCALE GENOMIC DNA]</scope>
    <source>
        <strain evidence="5">Foshan</strain>
    </source>
</reference>
<evidence type="ECO:0000256" key="2">
    <source>
        <dbReference type="SAM" id="MobiDB-lite"/>
    </source>
</evidence>
<protein>
    <recommendedName>
        <fullName evidence="3">CCHC-type domain-containing protein</fullName>
    </recommendedName>
</protein>
<dbReference type="InterPro" id="IPR043502">
    <property type="entry name" value="DNA/RNA_pol_sf"/>
</dbReference>
<keyword evidence="5" id="KW-1185">Reference proteome</keyword>
<evidence type="ECO:0000256" key="1">
    <source>
        <dbReference type="PROSITE-ProRule" id="PRU00047"/>
    </source>
</evidence>
<evidence type="ECO:0000259" key="3">
    <source>
        <dbReference type="PROSITE" id="PS50158"/>
    </source>
</evidence>
<accession>A0ABM2A0Z6</accession>
<dbReference type="CDD" id="cd01644">
    <property type="entry name" value="RT_pepA17"/>
    <property type="match status" value="1"/>
</dbReference>
<dbReference type="Proteomes" id="UP000069940">
    <property type="component" value="Unassembled WGS sequence"/>
</dbReference>
<dbReference type="InterPro" id="IPR001878">
    <property type="entry name" value="Znf_CCHC"/>
</dbReference>
<dbReference type="SMART" id="SM00343">
    <property type="entry name" value="ZnF_C2HC"/>
    <property type="match status" value="1"/>
</dbReference>
<proteinExistence type="predicted"/>
<dbReference type="Pfam" id="PF05380">
    <property type="entry name" value="Peptidase_A17"/>
    <property type="match status" value="1"/>
</dbReference>
<organism evidence="4 5">
    <name type="scientific">Aedes albopictus</name>
    <name type="common">Asian tiger mosquito</name>
    <name type="synonym">Stegomyia albopicta</name>
    <dbReference type="NCBI Taxonomy" id="7160"/>
    <lineage>
        <taxon>Eukaryota</taxon>
        <taxon>Metazoa</taxon>
        <taxon>Ecdysozoa</taxon>
        <taxon>Arthropoda</taxon>
        <taxon>Hexapoda</taxon>
        <taxon>Insecta</taxon>
        <taxon>Pterygota</taxon>
        <taxon>Neoptera</taxon>
        <taxon>Endopterygota</taxon>
        <taxon>Diptera</taxon>
        <taxon>Nematocera</taxon>
        <taxon>Culicoidea</taxon>
        <taxon>Culicidae</taxon>
        <taxon>Culicinae</taxon>
        <taxon>Aedini</taxon>
        <taxon>Aedes</taxon>
        <taxon>Stegomyia</taxon>
    </lineage>
</organism>
<reference evidence="4" key="2">
    <citation type="submission" date="2025-05" db="UniProtKB">
        <authorList>
            <consortium name="EnsemblMetazoa"/>
        </authorList>
    </citation>
    <scope>IDENTIFICATION</scope>
    <source>
        <strain evidence="4">Foshan</strain>
    </source>
</reference>
<feature type="compositionally biased region" description="Polar residues" evidence="2">
    <location>
        <begin position="415"/>
        <end position="428"/>
    </location>
</feature>
<dbReference type="PANTHER" id="PTHR47331">
    <property type="entry name" value="PHD-TYPE DOMAIN-CONTAINING PROTEIN"/>
    <property type="match status" value="1"/>
</dbReference>
<dbReference type="RefSeq" id="XP_062700348.1">
    <property type="nucleotide sequence ID" value="XM_062844364.1"/>
</dbReference>
<sequence>MSGERRIKTLKTRQKSILMSFGLIKTFVDDFNEETDACEVSVRLEHLVNLWNDFNGNQAELETLDEVAIDDHLKSRVDFETSYFKVKGFLLSMNKETPVSPRTSSSSTFTAHSPVQSSHVRLPDIKLPNFAGNLDQWLNFHDLFVSLVHSSHELSNIQKFYYLRSSLSGEALKLVQTIAISANNYQVAWNLLLDHYQNPLRLKQSYVDALFEFPSIKRESSTELHSLVEKFEANVKGLAQLGEKTQFWDVLLIRMLSIRLDPTTRRDWEEHSSTLNVITFKELTTFIQRRVTVLQTIGKTIDTSSSVPNKKLGQRVIASHGASQMSQRKCIFCSDHHPLYQCIVFSKMSVDEKEKEVRRHQLCRNCLRKGHQAKECPSSSTCRKCRGHHHTQLCFNPAQVNSKVIEPPQPKESGSHQPTDQPSASVSATLADHASYASAGRGRKGVLLATAVVIVVDDNGVEHTARALLDSGSECCFATESFSQLIKVQRKRIHLPIAGIGQSSTESRFKFASTIRSRVSEFSANVELLVLPKVAIDLPSTTINTSSWNIPSGVQLADPAFYEPSKVDLILGAEIFFDLFKVSGRISLGPGLPVLVNSVFGWVVSGRSAHHPTTAPIVANVASIVDLHELLQKFWTIEEDGVQSCYSVEEAACEEHFRRTVTRTHQGRYVVSLPIKEEILANLGDNRRTAIRRFHFLEGKLTKNEELYQQYRDFMEEYLKLGHMQLVRDSQHTHLPRYHLPHHAVIKEDSTTTKVRVVFDASCPTIKGPSLNNALMVGPIVQEDLRSITMRSRIYPVLLNADIKQMYRQILTDEKSNSLQHIVWRSSPEAPLQTYELKTVTYGTASAPFLATRVLKQLADDEHSEFPKAATVLRKDFYIDDLFSGAATVEEAIDLRIQLESLLKKGGFELRKWASNEPAVIQDVPLENRALKDTIDFDKEQCIKTLGLHWEPGTDVLRYKIFLPSTFPTDEGLTKRMRMALSHIARLFDPLGLVGPVITTAKIFMQGIWCLIDEDGKPWSWDKELPASFKTRWNNYQSQLPNLNELRVARCVIFPSPTTLQIHIFTDASENAYGACVYIRSTSTAGDVKVALLASKSKVSPLKKQSIPRLELCGALIGAQLYEKVVASLQLNADTFFWVDSTVVLCWLKSPPSAWTTFVANRVSKIQLATVNCSWNHIAGVQNPADLISRGTTANDIVASKLWWNGPDWLAQKMTEWPTAQLNSSQSMEALQEAKRTQTVAVTATEELSFIDEYILKYSNYYRMLRVTAYCLRFVRKCHRKFSEQPSTEPPTCYLTTDEIKSAELALIAMVQRQCFSNEWEQLQQRKPISPKSRLRWFHPFIDEHRVLRLGGRLSKSQLPYDSKHQILLPSSHPISALLLRSLHLRQLHAAPQLLLAILRTRYWVIGARDIAKRITRNCVV</sequence>
<dbReference type="GeneID" id="115257337"/>
<keyword evidence="1" id="KW-0863">Zinc-finger</keyword>
<dbReference type="PROSITE" id="PS50158">
    <property type="entry name" value="ZF_CCHC"/>
    <property type="match status" value="1"/>
</dbReference>
<evidence type="ECO:0000313" key="4">
    <source>
        <dbReference type="EnsemblMetazoa" id="AALFPA23_023429.P34867"/>
    </source>
</evidence>
<keyword evidence="1" id="KW-0862">Zinc</keyword>